<keyword evidence="1" id="KW-0732">Signal</keyword>
<evidence type="ECO:0000256" key="1">
    <source>
        <dbReference type="SAM" id="SignalP"/>
    </source>
</evidence>
<protein>
    <submittedName>
        <fullName evidence="2">Uncharacterized protein</fullName>
    </submittedName>
</protein>
<comment type="caution">
    <text evidence="2">The sequence shown here is derived from an EMBL/GenBank/DDBJ whole genome shotgun (WGS) entry which is preliminary data.</text>
</comment>
<sequence>MKIILIVALLTWGTLVQAQTAEATSGKTTAVAKATPKATKTTRTSVSVSVSNSDNYYSLLANFDTFKTKKIEKLLADNLDNNLLSTDGGSKIWKKESKGETAYSFILKEEKLKVSIDKELVSNETFEKLKALGEKISETLSEN</sequence>
<dbReference type="RefSeq" id="WP_089479334.1">
    <property type="nucleotide sequence ID" value="NZ_MUGS01000014.1"/>
</dbReference>
<dbReference type="OrthoDB" id="1366010at2"/>
<feature type="signal peptide" evidence="1">
    <location>
        <begin position="1"/>
        <end position="18"/>
    </location>
</feature>
<dbReference type="AlphaFoldDB" id="A0A227PB39"/>
<keyword evidence="3" id="KW-1185">Reference proteome</keyword>
<proteinExistence type="predicted"/>
<accession>A0A227PB39</accession>
<feature type="chain" id="PRO_5030039368" evidence="1">
    <location>
        <begin position="19"/>
        <end position="143"/>
    </location>
</feature>
<dbReference type="EMBL" id="MUGS01000014">
    <property type="protein sequence ID" value="OXG07110.1"/>
    <property type="molecule type" value="Genomic_DNA"/>
</dbReference>
<dbReference type="Proteomes" id="UP000214684">
    <property type="component" value="Unassembled WGS sequence"/>
</dbReference>
<organism evidence="2 3">
    <name type="scientific">Flavobacterium araucananum</name>
    <dbReference type="NCBI Taxonomy" id="946678"/>
    <lineage>
        <taxon>Bacteria</taxon>
        <taxon>Pseudomonadati</taxon>
        <taxon>Bacteroidota</taxon>
        <taxon>Flavobacteriia</taxon>
        <taxon>Flavobacteriales</taxon>
        <taxon>Flavobacteriaceae</taxon>
        <taxon>Flavobacterium</taxon>
    </lineage>
</organism>
<evidence type="ECO:0000313" key="3">
    <source>
        <dbReference type="Proteomes" id="UP000214684"/>
    </source>
</evidence>
<name>A0A227PB39_9FLAO</name>
<gene>
    <name evidence="2" type="ORF">B0A64_09865</name>
</gene>
<evidence type="ECO:0000313" key="2">
    <source>
        <dbReference type="EMBL" id="OXG07110.1"/>
    </source>
</evidence>
<reference evidence="2 3" key="1">
    <citation type="submission" date="2016-11" db="EMBL/GenBank/DDBJ databases">
        <title>Whole genomes of Flavobacteriaceae.</title>
        <authorList>
            <person name="Stine C."/>
            <person name="Li C."/>
            <person name="Tadesse D."/>
        </authorList>
    </citation>
    <scope>NUCLEOTIDE SEQUENCE [LARGE SCALE GENOMIC DNA]</scope>
    <source>
        <strain evidence="2 3">DSM 24704</strain>
    </source>
</reference>